<dbReference type="AlphaFoldDB" id="A0A8H7P7A4"/>
<feature type="region of interest" description="Disordered" evidence="13">
    <location>
        <begin position="164"/>
        <end position="184"/>
    </location>
</feature>
<evidence type="ECO:0000256" key="14">
    <source>
        <dbReference type="SAM" id="SignalP"/>
    </source>
</evidence>
<comment type="similarity">
    <text evidence="2 12">Belongs to the peptidase A1 family.</text>
</comment>
<dbReference type="Gene3D" id="2.40.70.10">
    <property type="entry name" value="Acid Proteases"/>
    <property type="match status" value="2"/>
</dbReference>
<keyword evidence="8" id="KW-0325">Glycoprotein</keyword>
<dbReference type="InterPro" id="IPR001461">
    <property type="entry name" value="Aspartic_peptidase_A1"/>
</dbReference>
<dbReference type="PROSITE" id="PS00141">
    <property type="entry name" value="ASP_PROTEASE"/>
    <property type="match status" value="1"/>
</dbReference>
<evidence type="ECO:0000256" key="7">
    <source>
        <dbReference type="ARBA" id="ARBA00023136"/>
    </source>
</evidence>
<keyword evidence="6 12" id="KW-0378">Hydrolase</keyword>
<dbReference type="FunFam" id="2.40.70.10:FF:000060">
    <property type="entry name" value="Aspartic-type endopeptidase ctsD"/>
    <property type="match status" value="1"/>
</dbReference>
<dbReference type="InterPro" id="IPR021109">
    <property type="entry name" value="Peptidase_aspartic_dom_sf"/>
</dbReference>
<evidence type="ECO:0000256" key="8">
    <source>
        <dbReference type="ARBA" id="ARBA00023180"/>
    </source>
</evidence>
<sequence>MQLALSFVFLASLLVSLSVLGDVALAVPTKRDQLVTLPLKRIHNTRDSNLHPQVLLQQHINRGLKRHARMTGRVQPGKRELEEKINKRLYIPPVGRQNRKRKDGLYLHGSVAAAKDKKKDKKKKGAAAGAAAGAASNSTAEGAASSNSTAAGAAASNSTAAGAASSNSTAASTSTSSSTSAGAPDVAEGIPAIDVSAATSGGLTVANAPTASNSLGLDIEANDVGYIATVQIGTPAQDFKFLMDTGSADMWVGSESCTTEGTTQGCGNHTFLGTQSSSSFVQIGTQFEVTYGTGQVQGVTCSDNVNIAGLALNNHTFGVANVESSDFSADDIPFDGLMGLAQSGLSEEGVSTPVESLASNGLISAAIASFKISRLADQLNDGEITFGGLDASKFVANTLVTFPNVNTEGFWEGAMTAVTSNGQDLGLTGRTAILDTGTTLIIAPPSDAEAVHATITGAQSDGQGGFTIPCTSNTSVALTFGGQSFEINPLDMLFAPVNVDDLTGDCVSGISSGEVGAATEWLVGDVFLKNAYFSVNQNTNEISLAQLAEDP</sequence>
<comment type="caution">
    <text evidence="16">The sequence shown here is derived from an EMBL/GenBank/DDBJ whole genome shotgun (WGS) entry which is preliminary data.</text>
</comment>
<evidence type="ECO:0000256" key="1">
    <source>
        <dbReference type="ARBA" id="ARBA00004236"/>
    </source>
</evidence>
<evidence type="ECO:0000256" key="4">
    <source>
        <dbReference type="ARBA" id="ARBA00022670"/>
    </source>
</evidence>
<dbReference type="InterPro" id="IPR034164">
    <property type="entry name" value="Pepsin-like_dom"/>
</dbReference>
<feature type="chain" id="PRO_5034809732" description="Peptidase A1 domain-containing protein" evidence="14">
    <location>
        <begin position="27"/>
        <end position="551"/>
    </location>
</feature>
<comment type="subcellular location">
    <subcellularLocation>
        <location evidence="1">Cell membrane</location>
    </subcellularLocation>
</comment>
<proteinExistence type="inferred from homology"/>
<dbReference type="PANTHER" id="PTHR47966">
    <property type="entry name" value="BETA-SITE APP-CLEAVING ENZYME, ISOFORM A-RELATED"/>
    <property type="match status" value="1"/>
</dbReference>
<keyword evidence="11" id="KW-1015">Disulfide bond</keyword>
<evidence type="ECO:0000256" key="13">
    <source>
        <dbReference type="SAM" id="MobiDB-lite"/>
    </source>
</evidence>
<dbReference type="GO" id="GO:0004190">
    <property type="term" value="F:aspartic-type endopeptidase activity"/>
    <property type="evidence" value="ECO:0007669"/>
    <property type="project" value="UniProtKB-KW"/>
</dbReference>
<evidence type="ECO:0000256" key="10">
    <source>
        <dbReference type="PIRSR" id="PIRSR601461-1"/>
    </source>
</evidence>
<dbReference type="Proteomes" id="UP000639403">
    <property type="component" value="Unassembled WGS sequence"/>
</dbReference>
<feature type="compositionally biased region" description="Basic residues" evidence="13">
    <location>
        <begin position="116"/>
        <end position="125"/>
    </location>
</feature>
<keyword evidence="3" id="KW-1003">Cell membrane</keyword>
<feature type="disulfide bond" evidence="11">
    <location>
        <begin position="470"/>
        <end position="506"/>
    </location>
</feature>
<name>A0A8H7P7A4_9APHY</name>
<dbReference type="GO" id="GO:0005886">
    <property type="term" value="C:plasma membrane"/>
    <property type="evidence" value="ECO:0007669"/>
    <property type="project" value="UniProtKB-SubCell"/>
</dbReference>
<feature type="domain" description="Peptidase A1" evidence="15">
    <location>
        <begin position="226"/>
        <end position="545"/>
    </location>
</feature>
<feature type="active site" evidence="10">
    <location>
        <position position="435"/>
    </location>
</feature>
<feature type="signal peptide" evidence="14">
    <location>
        <begin position="1"/>
        <end position="26"/>
    </location>
</feature>
<evidence type="ECO:0000256" key="6">
    <source>
        <dbReference type="ARBA" id="ARBA00022801"/>
    </source>
</evidence>
<organism evidence="16 17">
    <name type="scientific">Rhodonia placenta</name>
    <dbReference type="NCBI Taxonomy" id="104341"/>
    <lineage>
        <taxon>Eukaryota</taxon>
        <taxon>Fungi</taxon>
        <taxon>Dikarya</taxon>
        <taxon>Basidiomycota</taxon>
        <taxon>Agaricomycotina</taxon>
        <taxon>Agaricomycetes</taxon>
        <taxon>Polyporales</taxon>
        <taxon>Adustoporiaceae</taxon>
        <taxon>Rhodonia</taxon>
    </lineage>
</organism>
<reference evidence="16" key="2">
    <citation type="journal article" name="Front. Microbiol.">
        <title>Degradative Capacity of Two Strains of Rhodonia placenta: From Phenotype to Genotype.</title>
        <authorList>
            <person name="Kolle M."/>
            <person name="Horta M.A.C."/>
            <person name="Nowrousian M."/>
            <person name="Ohm R.A."/>
            <person name="Benz J.P."/>
            <person name="Pilgard A."/>
        </authorList>
    </citation>
    <scope>NUCLEOTIDE SEQUENCE</scope>
    <source>
        <strain evidence="16">FPRL280</strain>
    </source>
</reference>
<dbReference type="PANTHER" id="PTHR47966:SF75">
    <property type="entry name" value="ENDOPEPTIDASE (CTSD), PUTATIVE (AFU_ORTHOLOGUE AFUA_4G07040)-RELATED"/>
    <property type="match status" value="1"/>
</dbReference>
<evidence type="ECO:0000256" key="3">
    <source>
        <dbReference type="ARBA" id="ARBA00022475"/>
    </source>
</evidence>
<accession>A0A8H7P7A4</accession>
<dbReference type="GO" id="GO:0006508">
    <property type="term" value="P:proteolysis"/>
    <property type="evidence" value="ECO:0007669"/>
    <property type="project" value="UniProtKB-KW"/>
</dbReference>
<feature type="region of interest" description="Disordered" evidence="13">
    <location>
        <begin position="100"/>
        <end position="125"/>
    </location>
</feature>
<keyword evidence="4 12" id="KW-0645">Protease</keyword>
<feature type="compositionally biased region" description="Low complexity" evidence="13">
    <location>
        <begin position="164"/>
        <end position="183"/>
    </location>
</feature>
<dbReference type="InterPro" id="IPR001969">
    <property type="entry name" value="Aspartic_peptidase_AS"/>
</dbReference>
<dbReference type="SUPFAM" id="SSF50630">
    <property type="entry name" value="Acid proteases"/>
    <property type="match status" value="1"/>
</dbReference>
<reference evidence="16" key="1">
    <citation type="submission" date="2020-11" db="EMBL/GenBank/DDBJ databases">
        <authorList>
            <person name="Koelle M."/>
            <person name="Horta M.A.C."/>
            <person name="Nowrousian M."/>
            <person name="Ohm R.A."/>
            <person name="Benz P."/>
            <person name="Pilgard A."/>
        </authorList>
    </citation>
    <scope>NUCLEOTIDE SEQUENCE</scope>
    <source>
        <strain evidence="16">FPRL280</strain>
    </source>
</reference>
<keyword evidence="5 12" id="KW-0064">Aspartyl protease</keyword>
<dbReference type="PROSITE" id="PS51767">
    <property type="entry name" value="PEPTIDASE_A1"/>
    <property type="match status" value="1"/>
</dbReference>
<keyword evidence="14" id="KW-0732">Signal</keyword>
<dbReference type="InterPro" id="IPR033121">
    <property type="entry name" value="PEPTIDASE_A1"/>
</dbReference>
<evidence type="ECO:0000259" key="15">
    <source>
        <dbReference type="PROSITE" id="PS51767"/>
    </source>
</evidence>
<evidence type="ECO:0000256" key="11">
    <source>
        <dbReference type="PIRSR" id="PIRSR601461-2"/>
    </source>
</evidence>
<dbReference type="CDD" id="cd05471">
    <property type="entry name" value="pepsin_like"/>
    <property type="match status" value="1"/>
</dbReference>
<dbReference type="PRINTS" id="PR00792">
    <property type="entry name" value="PEPSIN"/>
</dbReference>
<feature type="active site" evidence="10">
    <location>
        <position position="244"/>
    </location>
</feature>
<gene>
    <name evidence="16" type="ORF">IEO21_02705</name>
</gene>
<evidence type="ECO:0000313" key="16">
    <source>
        <dbReference type="EMBL" id="KAF9818600.1"/>
    </source>
</evidence>
<dbReference type="Pfam" id="PF00026">
    <property type="entry name" value="Asp"/>
    <property type="match status" value="1"/>
</dbReference>
<dbReference type="EMBL" id="JADOXO010000028">
    <property type="protein sequence ID" value="KAF9818600.1"/>
    <property type="molecule type" value="Genomic_DNA"/>
</dbReference>
<evidence type="ECO:0000256" key="12">
    <source>
        <dbReference type="RuleBase" id="RU000454"/>
    </source>
</evidence>
<evidence type="ECO:0000256" key="9">
    <source>
        <dbReference type="ARBA" id="ARBA00023288"/>
    </source>
</evidence>
<protein>
    <recommendedName>
        <fullName evidence="15">Peptidase A1 domain-containing protein</fullName>
    </recommendedName>
</protein>
<keyword evidence="7" id="KW-0472">Membrane</keyword>
<evidence type="ECO:0000313" key="17">
    <source>
        <dbReference type="Proteomes" id="UP000639403"/>
    </source>
</evidence>
<evidence type="ECO:0000256" key="2">
    <source>
        <dbReference type="ARBA" id="ARBA00007447"/>
    </source>
</evidence>
<evidence type="ECO:0000256" key="5">
    <source>
        <dbReference type="ARBA" id="ARBA00022750"/>
    </source>
</evidence>
<keyword evidence="9" id="KW-0449">Lipoprotein</keyword>
<dbReference type="FunFam" id="2.40.70.10:FF:000008">
    <property type="entry name" value="Cathepsin D"/>
    <property type="match status" value="1"/>
</dbReference>